<gene>
    <name evidence="5" type="ORF">RND81_10G090900</name>
</gene>
<comment type="cofactor">
    <cofactor evidence="1">
        <name>Mg(2+)</name>
        <dbReference type="ChEBI" id="CHEBI:18420"/>
    </cofactor>
</comment>
<accession>A0AAW1I2K1</accession>
<dbReference type="InterPro" id="IPR049163">
    <property type="entry name" value="Pif1-like_2B_dom"/>
</dbReference>
<dbReference type="Pfam" id="PF14214">
    <property type="entry name" value="Helitron_like_N"/>
    <property type="match status" value="1"/>
</dbReference>
<comment type="caution">
    <text evidence="5">The sequence shown here is derived from an EMBL/GenBank/DDBJ whole genome shotgun (WGS) entry which is preliminary data.</text>
</comment>
<keyword evidence="1" id="KW-0233">DNA recombination</keyword>
<protein>
    <recommendedName>
        <fullName evidence="1">ATP-dependent DNA helicase</fullName>
        <ecNumber evidence="1">5.6.2.3</ecNumber>
    </recommendedName>
</protein>
<dbReference type="GO" id="GO:0005524">
    <property type="term" value="F:ATP binding"/>
    <property type="evidence" value="ECO:0007669"/>
    <property type="project" value="UniProtKB-KW"/>
</dbReference>
<feature type="domain" description="Helitron helicase-like" evidence="3">
    <location>
        <begin position="296"/>
        <end position="467"/>
    </location>
</feature>
<dbReference type="Pfam" id="PF21530">
    <property type="entry name" value="Pif1_2B_dom"/>
    <property type="match status" value="1"/>
</dbReference>
<name>A0AAW1I2K1_SAPOF</name>
<dbReference type="InterPro" id="IPR027417">
    <property type="entry name" value="P-loop_NTPase"/>
</dbReference>
<dbReference type="GO" id="GO:0043139">
    <property type="term" value="F:5'-3' DNA helicase activity"/>
    <property type="evidence" value="ECO:0007669"/>
    <property type="project" value="UniProtKB-EC"/>
</dbReference>
<keyword evidence="1" id="KW-0378">Hydrolase</keyword>
<reference evidence="5" key="1">
    <citation type="submission" date="2024-03" db="EMBL/GenBank/DDBJ databases">
        <title>WGS assembly of Saponaria officinalis var. Norfolk2.</title>
        <authorList>
            <person name="Jenkins J."/>
            <person name="Shu S."/>
            <person name="Grimwood J."/>
            <person name="Barry K."/>
            <person name="Goodstein D."/>
            <person name="Schmutz J."/>
            <person name="Leebens-Mack J."/>
            <person name="Osbourn A."/>
        </authorList>
    </citation>
    <scope>NUCLEOTIDE SEQUENCE [LARGE SCALE GENOMIC DNA]</scope>
    <source>
        <strain evidence="5">JIC</strain>
    </source>
</reference>
<dbReference type="GO" id="GO:0016787">
    <property type="term" value="F:hydrolase activity"/>
    <property type="evidence" value="ECO:0007669"/>
    <property type="project" value="UniProtKB-KW"/>
</dbReference>
<dbReference type="Gene3D" id="3.40.50.300">
    <property type="entry name" value="P-loop containing nucleotide triphosphate hydrolases"/>
    <property type="match status" value="1"/>
</dbReference>
<evidence type="ECO:0000313" key="6">
    <source>
        <dbReference type="Proteomes" id="UP001443914"/>
    </source>
</evidence>
<comment type="catalytic activity">
    <reaction evidence="1">
        <text>ATP + H2O = ADP + phosphate + H(+)</text>
        <dbReference type="Rhea" id="RHEA:13065"/>
        <dbReference type="ChEBI" id="CHEBI:15377"/>
        <dbReference type="ChEBI" id="CHEBI:15378"/>
        <dbReference type="ChEBI" id="CHEBI:30616"/>
        <dbReference type="ChEBI" id="CHEBI:43474"/>
        <dbReference type="ChEBI" id="CHEBI:456216"/>
        <dbReference type="EC" id="5.6.2.3"/>
    </reaction>
</comment>
<evidence type="ECO:0000259" key="2">
    <source>
        <dbReference type="Pfam" id="PF05970"/>
    </source>
</evidence>
<keyword evidence="1" id="KW-0067">ATP-binding</keyword>
<comment type="similarity">
    <text evidence="1">Belongs to the helicase family.</text>
</comment>
<evidence type="ECO:0000259" key="3">
    <source>
        <dbReference type="Pfam" id="PF14214"/>
    </source>
</evidence>
<dbReference type="GO" id="GO:0000723">
    <property type="term" value="P:telomere maintenance"/>
    <property type="evidence" value="ECO:0007669"/>
    <property type="project" value="InterPro"/>
</dbReference>
<dbReference type="EMBL" id="JBDFQZ010000010">
    <property type="protein sequence ID" value="KAK9682709.1"/>
    <property type="molecule type" value="Genomic_DNA"/>
</dbReference>
<keyword evidence="1" id="KW-0547">Nucleotide-binding</keyword>
<evidence type="ECO:0000259" key="4">
    <source>
        <dbReference type="Pfam" id="PF21530"/>
    </source>
</evidence>
<dbReference type="EC" id="5.6.2.3" evidence="1"/>
<feature type="domain" description="DNA helicase Pif1-like DEAD-box helicase" evidence="2">
    <location>
        <begin position="764"/>
        <end position="965"/>
    </location>
</feature>
<dbReference type="AlphaFoldDB" id="A0AAW1I2K1"/>
<keyword evidence="1" id="KW-0234">DNA repair</keyword>
<dbReference type="InterPro" id="IPR010285">
    <property type="entry name" value="DNA_helicase_pif1-like_DEAD"/>
</dbReference>
<keyword evidence="6" id="KW-1185">Reference proteome</keyword>
<dbReference type="SUPFAM" id="SSF52540">
    <property type="entry name" value="P-loop containing nucleoside triphosphate hydrolases"/>
    <property type="match status" value="2"/>
</dbReference>
<dbReference type="Proteomes" id="UP001443914">
    <property type="component" value="Unassembled WGS sequence"/>
</dbReference>
<keyword evidence="1" id="KW-0347">Helicase</keyword>
<dbReference type="Pfam" id="PF05970">
    <property type="entry name" value="PIF1"/>
    <property type="match status" value="1"/>
</dbReference>
<dbReference type="InterPro" id="IPR025476">
    <property type="entry name" value="Helitron_helicase-like"/>
</dbReference>
<feature type="domain" description="DNA helicase Pif1-like 2B" evidence="4">
    <location>
        <begin position="1024"/>
        <end position="1070"/>
    </location>
</feature>
<evidence type="ECO:0000256" key="1">
    <source>
        <dbReference type="RuleBase" id="RU363044"/>
    </source>
</evidence>
<dbReference type="PANTHER" id="PTHR10492">
    <property type="match status" value="1"/>
</dbReference>
<evidence type="ECO:0000313" key="5">
    <source>
        <dbReference type="EMBL" id="KAK9682709.1"/>
    </source>
</evidence>
<dbReference type="GO" id="GO:0006310">
    <property type="term" value="P:DNA recombination"/>
    <property type="evidence" value="ECO:0007669"/>
    <property type="project" value="UniProtKB-KW"/>
</dbReference>
<dbReference type="PANTHER" id="PTHR10492:SF90">
    <property type="entry name" value="ATP-DEPENDENT DNA HELICASE"/>
    <property type="match status" value="1"/>
</dbReference>
<dbReference type="GO" id="GO:0006281">
    <property type="term" value="P:DNA repair"/>
    <property type="evidence" value="ECO:0007669"/>
    <property type="project" value="UniProtKB-KW"/>
</dbReference>
<keyword evidence="1" id="KW-0227">DNA damage</keyword>
<proteinExistence type="inferred from homology"/>
<sequence length="1175" mass="135709">MQRIILVNHNIHVNFAGHYFGTKKGKRKQRETTNPEFNLCCQGGQVQTPLLKSPPPLLDILLDPTRGQKSRNFREKIRMYNSIFAFTSMGGKIVKTLNNGTAPYAFRISGQNYHLMGSLVPSNGKTPKFLQLYFYDTDNEVKNRMSALDGDENSNFVGLNENLVEDLIKMLEENNEPVKVFRMARDRFKEDDMIPIRVKLLGDRSKDSREYNLPTVSEIAVLIIGDLEDTVGYRDIIVEHKGKGTQQIDETHPSFMAMQYPLLFSYGEDGYKEKISYRECSERPNKKRKYCSMCEYCAYRIQQRRTERSALLRGGRLFLQYLVDAYTCIEAERIELYDGLADAIARGDTDATLLGRRIVLPSTFTRGPRYKVQNYQDAMAICRVYGNPDLFITFTANTKWQEIQAMLSEIPGQKAEDRPDIIVRVFKMKLDELMKDLIEKQHFGRVNAAVYTIEFQKRGLPHAHILLFLHPDHKFKTAADIDNIISAEIPDPDDYEAYNAVKQFMIHGPCGNANRKATCMSDGKCSKHYPKRFYCESTLDEDGFPIYRRRDNGRKLIKNGVQFDNRNIVPHNVGLIIKYQAHINVEWCNKSRSIKYLFKYINKGPDRGTFLIEQTKDEIQEYLNCRYVSACEAAWRIYQFDINYRYPSTVIFRDHQKVSGILSRPNIETTMFTEWLEANKRYVAAKDLTYTEFPEKKKGKTIGRLVYLFVTMLLFCERRLLRYPKLQMTEDQLKNYTLFEIEKDELRINTKDLLQEHQQLHAGLNTEQKLIYNKVVEAALKDRGGLFFIYGHGGTGKTYVYKTIISRLRSEGNIVLAVASSGIASLLLPLGRTAHSRFDIPIKLTDTSTCNIAQVWDEAPMTHRHAFEAVDRTMCDILQHTYNDTEDTFFGGKTILLGGDFRQILPVVSKGRREDIVRASISKSKLWDQCQVFTLHQNMRLTKAQNDEDREKVTEFGKWKLSLGDEPSYLRDRCILAPRNETVDEINAHIMENLPEQSRTYKSSDSICRSSGTVNDQDILYPVEFLHSLKFNGVPDHELKLKVGTPIMLLRNINQTEGLCNGTRLIITHLADWVIEAEIITGKNIETKAFIPRIMMSPTESNWPFEFRRRYQGQTLNNVALYLPEPVFSHGQLYVTISRVTSREGLKILIDNNGHMPPNYTKNIVYKEIFEDLAM</sequence>
<organism evidence="5 6">
    <name type="scientific">Saponaria officinalis</name>
    <name type="common">Common soapwort</name>
    <name type="synonym">Lychnis saponaria</name>
    <dbReference type="NCBI Taxonomy" id="3572"/>
    <lineage>
        <taxon>Eukaryota</taxon>
        <taxon>Viridiplantae</taxon>
        <taxon>Streptophyta</taxon>
        <taxon>Embryophyta</taxon>
        <taxon>Tracheophyta</taxon>
        <taxon>Spermatophyta</taxon>
        <taxon>Magnoliopsida</taxon>
        <taxon>eudicotyledons</taxon>
        <taxon>Gunneridae</taxon>
        <taxon>Pentapetalae</taxon>
        <taxon>Caryophyllales</taxon>
        <taxon>Caryophyllaceae</taxon>
        <taxon>Caryophylleae</taxon>
        <taxon>Saponaria</taxon>
    </lineage>
</organism>